<evidence type="ECO:0000313" key="4">
    <source>
        <dbReference type="EMBL" id="CAB4214026.1"/>
    </source>
</evidence>
<dbReference type="Gene3D" id="3.30.1380.10">
    <property type="match status" value="1"/>
</dbReference>
<dbReference type="EMBL" id="LR796783">
    <property type="protein sequence ID" value="CAB4165987.1"/>
    <property type="molecule type" value="Genomic_DNA"/>
</dbReference>
<evidence type="ECO:0000259" key="1">
    <source>
        <dbReference type="Pfam" id="PF08291"/>
    </source>
</evidence>
<dbReference type="InterPro" id="IPR013230">
    <property type="entry name" value="Peptidase_M15A_C"/>
</dbReference>
<sequence>MTPNFTLAELTRTDHRSLDNIPDPAALVNLKRLAEFLELVKSRLGGRPIMVNSAYRSKAVNDAVGSKDSSQHRLGCAADIRVPGMTPNEVVRAVMASGLDYDQIIRELTWTHISIPNSGAPRKMALIIDKAGTRPFS</sequence>
<name>A0A6J5P3X7_9CAUD</name>
<organism evidence="2">
    <name type="scientific">uncultured Caudovirales phage</name>
    <dbReference type="NCBI Taxonomy" id="2100421"/>
    <lineage>
        <taxon>Viruses</taxon>
        <taxon>Duplodnaviria</taxon>
        <taxon>Heunggongvirae</taxon>
        <taxon>Uroviricota</taxon>
        <taxon>Caudoviricetes</taxon>
        <taxon>Peduoviridae</taxon>
        <taxon>Maltschvirus</taxon>
        <taxon>Maltschvirus maltsch</taxon>
    </lineage>
</organism>
<evidence type="ECO:0000313" key="3">
    <source>
        <dbReference type="EMBL" id="CAB4183530.1"/>
    </source>
</evidence>
<feature type="domain" description="Peptidase M15A C-terminal" evidence="1">
    <location>
        <begin position="4"/>
        <end position="114"/>
    </location>
</feature>
<dbReference type="InterPro" id="IPR009045">
    <property type="entry name" value="Zn_M74/Hedgehog-like"/>
</dbReference>
<accession>A0A6J5P3X7</accession>
<dbReference type="SUPFAM" id="SSF55166">
    <property type="entry name" value="Hedgehog/DD-peptidase"/>
    <property type="match status" value="1"/>
</dbReference>
<protein>
    <submittedName>
        <fullName evidence="2">Peptidase M15A, C-terminal</fullName>
    </submittedName>
</protein>
<dbReference type="EMBL" id="LR797045">
    <property type="protein sequence ID" value="CAB4183530.1"/>
    <property type="molecule type" value="Genomic_DNA"/>
</dbReference>
<proteinExistence type="predicted"/>
<evidence type="ECO:0000313" key="2">
    <source>
        <dbReference type="EMBL" id="CAB4165987.1"/>
    </source>
</evidence>
<evidence type="ECO:0000313" key="5">
    <source>
        <dbReference type="EMBL" id="CAB4219318.1"/>
    </source>
</evidence>
<gene>
    <name evidence="3" type="ORF">UFOVP1100_7</name>
    <name evidence="4" type="ORF">UFOVP1461_10</name>
    <name evidence="5" type="ORF">UFOVP1612_40</name>
    <name evidence="2" type="ORF">UFOVP839_9</name>
</gene>
<dbReference type="EMBL" id="LR797411">
    <property type="protein sequence ID" value="CAB4214026.1"/>
    <property type="molecule type" value="Genomic_DNA"/>
</dbReference>
<dbReference type="EMBL" id="LR797476">
    <property type="protein sequence ID" value="CAB4219318.1"/>
    <property type="molecule type" value="Genomic_DNA"/>
</dbReference>
<reference evidence="2" key="1">
    <citation type="submission" date="2020-04" db="EMBL/GenBank/DDBJ databases">
        <authorList>
            <person name="Chiriac C."/>
            <person name="Salcher M."/>
            <person name="Ghai R."/>
            <person name="Kavagutti S V."/>
        </authorList>
    </citation>
    <scope>NUCLEOTIDE SEQUENCE</scope>
</reference>
<dbReference type="Pfam" id="PF08291">
    <property type="entry name" value="Peptidase_M15_3"/>
    <property type="match status" value="1"/>
</dbReference>